<protein>
    <submittedName>
        <fullName evidence="1">Uncharacterized protein</fullName>
    </submittedName>
</protein>
<dbReference type="EMBL" id="MN585971">
    <property type="protein sequence ID" value="QGJ87988.1"/>
    <property type="molecule type" value="Genomic_DNA"/>
</dbReference>
<dbReference type="RefSeq" id="YP_009853572.1">
    <property type="nucleotide sequence ID" value="NC_048822.1"/>
</dbReference>
<organism evidence="1 2">
    <name type="scientific">Gordonia phage Avazak</name>
    <dbReference type="NCBI Taxonomy" id="2656529"/>
    <lineage>
        <taxon>Viruses</taxon>
        <taxon>Duplodnaviria</taxon>
        <taxon>Heunggongvirae</taxon>
        <taxon>Uroviricota</taxon>
        <taxon>Caudoviricetes</taxon>
        <taxon>Deejayvirinae</taxon>
        <taxon>Tanisvirus</taxon>
        <taxon>Tanisvirus avazak</taxon>
    </lineage>
</organism>
<name>A0A649V6I0_9CAUD</name>
<sequence length="145" mass="15447">MTFLQAVGLNTPQPYRMVKTGSNQAGIGTSYLAVTNMVADSATDPDAVINGAIIIPYDAEPYMAVISGQIDWTGGSFPSVGCRIRRSGSDLVTGALTGSTEATATTTIMVYPGDSFDLWWRGEGNFFNRPSCKPGELTFLKVVPQ</sequence>
<gene>
    <name evidence="1" type="primary">6</name>
    <name evidence="1" type="ORF">SEA_AVAZAK_6</name>
</gene>
<dbReference type="KEGG" id="vg:55624257"/>
<dbReference type="GeneID" id="55624257"/>
<evidence type="ECO:0000313" key="2">
    <source>
        <dbReference type="Proteomes" id="UP000425472"/>
    </source>
</evidence>
<keyword evidence="2" id="KW-1185">Reference proteome</keyword>
<reference evidence="1 2" key="1">
    <citation type="submission" date="2019-10" db="EMBL/GenBank/DDBJ databases">
        <authorList>
            <person name="Millar G.J."/>
            <person name="Stotolongo A."/>
            <person name="Acosta C.G."/>
            <person name="Alexandre C.L."/>
            <person name="Birchfield S.K."/>
            <person name="Bradshaw K.L."/>
            <person name="Collins J.L."/>
            <person name="Emile S.L."/>
            <person name="Gale T.J."/>
            <person name="Higgs R.I."/>
            <person name="Jakubik A.E."/>
            <person name="Jasna A.S."/>
            <person name="Lightbourn T.A."/>
            <person name="Ortegon K.B."/>
            <person name="Sargent D.P."/>
            <person name="Thermozier K.N."/>
            <person name="Thomas F."/>
            <person name="Tucker J.D."/>
            <person name="White J.S."/>
            <person name="Sconiers W.B."/>
            <person name="Coleman S.T."/>
            <person name="Riley H.L."/>
            <person name="Garlena R.A."/>
            <person name="Russell D.A."/>
            <person name="Pope W.H."/>
            <person name="Jacobs-Sera D."/>
            <person name="Hatfull G.F."/>
        </authorList>
    </citation>
    <scope>NUCLEOTIDE SEQUENCE [LARGE SCALE GENOMIC DNA]</scope>
</reference>
<accession>A0A649V6I0</accession>
<evidence type="ECO:0000313" key="1">
    <source>
        <dbReference type="EMBL" id="QGJ87988.1"/>
    </source>
</evidence>
<dbReference type="Proteomes" id="UP000425472">
    <property type="component" value="Segment"/>
</dbReference>
<proteinExistence type="predicted"/>